<dbReference type="PANTHER" id="PTHR43547">
    <property type="entry name" value="TWO-COMPONENT HISTIDINE KINASE"/>
    <property type="match status" value="1"/>
</dbReference>
<dbReference type="PRINTS" id="PR00344">
    <property type="entry name" value="BCTRLSENSOR"/>
</dbReference>
<dbReference type="PROSITE" id="PS50109">
    <property type="entry name" value="HIS_KIN"/>
    <property type="match status" value="1"/>
</dbReference>
<dbReference type="InterPro" id="IPR003594">
    <property type="entry name" value="HATPase_dom"/>
</dbReference>
<evidence type="ECO:0000259" key="5">
    <source>
        <dbReference type="PROSITE" id="PS50109"/>
    </source>
</evidence>
<reference evidence="6" key="1">
    <citation type="submission" date="2022-06" db="EMBL/GenBank/DDBJ databases">
        <title>Alkalimarinus sp. nov., isolated from gut of a Alitta virens.</title>
        <authorList>
            <person name="Yang A.I."/>
            <person name="Shin N.-R."/>
        </authorList>
    </citation>
    <scope>NUCLEOTIDE SEQUENCE</scope>
    <source>
        <strain evidence="6">A2M4</strain>
    </source>
</reference>
<feature type="domain" description="Histidine kinase" evidence="5">
    <location>
        <begin position="481"/>
        <end position="683"/>
    </location>
</feature>
<feature type="transmembrane region" description="Helical" evidence="4">
    <location>
        <begin position="70"/>
        <end position="89"/>
    </location>
</feature>
<keyword evidence="4" id="KW-0812">Transmembrane</keyword>
<keyword evidence="3" id="KW-0597">Phosphoprotein</keyword>
<dbReference type="GO" id="GO:0004673">
    <property type="term" value="F:protein histidine kinase activity"/>
    <property type="evidence" value="ECO:0007669"/>
    <property type="project" value="UniProtKB-EC"/>
</dbReference>
<dbReference type="Gene3D" id="3.30.450.40">
    <property type="match status" value="1"/>
</dbReference>
<dbReference type="InterPro" id="IPR036890">
    <property type="entry name" value="HATPase_C_sf"/>
</dbReference>
<evidence type="ECO:0000256" key="2">
    <source>
        <dbReference type="ARBA" id="ARBA00012438"/>
    </source>
</evidence>
<keyword evidence="4" id="KW-0472">Membrane</keyword>
<organism evidence="6 7">
    <name type="scientific">Alkalimarinus alittae</name>
    <dbReference type="NCBI Taxonomy" id="2961619"/>
    <lineage>
        <taxon>Bacteria</taxon>
        <taxon>Pseudomonadati</taxon>
        <taxon>Pseudomonadota</taxon>
        <taxon>Gammaproteobacteria</taxon>
        <taxon>Alteromonadales</taxon>
        <taxon>Alteromonadaceae</taxon>
        <taxon>Alkalimarinus</taxon>
    </lineage>
</organism>
<evidence type="ECO:0000256" key="4">
    <source>
        <dbReference type="SAM" id="Phobius"/>
    </source>
</evidence>
<gene>
    <name evidence="6" type="primary">prsK</name>
    <name evidence="6" type="ORF">NKI27_09725</name>
</gene>
<dbReference type="InterPro" id="IPR005467">
    <property type="entry name" value="His_kinase_dom"/>
</dbReference>
<feature type="transmembrane region" description="Helical" evidence="4">
    <location>
        <begin position="228"/>
        <end position="250"/>
    </location>
</feature>
<dbReference type="InterPro" id="IPR014265">
    <property type="entry name" value="XrtA/PrsK"/>
</dbReference>
<accession>A0ABY6MX25</accession>
<feature type="transmembrane region" description="Helical" evidence="4">
    <location>
        <begin position="164"/>
        <end position="186"/>
    </location>
</feature>
<feature type="transmembrane region" description="Helical" evidence="4">
    <location>
        <begin position="262"/>
        <end position="280"/>
    </location>
</feature>
<keyword evidence="6" id="KW-0418">Kinase</keyword>
<dbReference type="EMBL" id="CP100390">
    <property type="protein sequence ID" value="UZE94374.1"/>
    <property type="molecule type" value="Genomic_DNA"/>
</dbReference>
<evidence type="ECO:0000256" key="1">
    <source>
        <dbReference type="ARBA" id="ARBA00000085"/>
    </source>
</evidence>
<feature type="transmembrane region" description="Helical" evidence="4">
    <location>
        <begin position="37"/>
        <end position="55"/>
    </location>
</feature>
<keyword evidence="4" id="KW-1133">Transmembrane helix</keyword>
<dbReference type="PANTHER" id="PTHR43547:SF2">
    <property type="entry name" value="HYBRID SIGNAL TRANSDUCTION HISTIDINE KINASE C"/>
    <property type="match status" value="1"/>
</dbReference>
<feature type="transmembrane region" description="Helical" evidence="4">
    <location>
        <begin position="6"/>
        <end position="25"/>
    </location>
</feature>
<dbReference type="Pfam" id="PF02518">
    <property type="entry name" value="HATPase_c"/>
    <property type="match status" value="1"/>
</dbReference>
<protein>
    <recommendedName>
        <fullName evidence="2">histidine kinase</fullName>
        <ecNumber evidence="2">2.7.13.3</ecNumber>
    </recommendedName>
</protein>
<dbReference type="SUPFAM" id="SSF55874">
    <property type="entry name" value="ATPase domain of HSP90 chaperone/DNA topoisomerase II/histidine kinase"/>
    <property type="match status" value="1"/>
</dbReference>
<keyword evidence="7" id="KW-1185">Reference proteome</keyword>
<dbReference type="EC" id="2.7.13.3" evidence="2"/>
<dbReference type="NCBIfam" id="TIGR02916">
    <property type="entry name" value="PEP_his_kin"/>
    <property type="match status" value="1"/>
</dbReference>
<dbReference type="SMART" id="SM00387">
    <property type="entry name" value="HATPase_c"/>
    <property type="match status" value="1"/>
</dbReference>
<keyword evidence="6" id="KW-0808">Transferase</keyword>
<dbReference type="SUPFAM" id="SSF55781">
    <property type="entry name" value="GAF domain-like"/>
    <property type="match status" value="1"/>
</dbReference>
<dbReference type="Gene3D" id="3.30.565.10">
    <property type="entry name" value="Histidine kinase-like ATPase, C-terminal domain"/>
    <property type="match status" value="1"/>
</dbReference>
<feature type="transmembrane region" description="Helical" evidence="4">
    <location>
        <begin position="133"/>
        <end position="152"/>
    </location>
</feature>
<name>A0ABY6MX25_9ALTE</name>
<evidence type="ECO:0000313" key="7">
    <source>
        <dbReference type="Proteomes" id="UP001163739"/>
    </source>
</evidence>
<evidence type="ECO:0000313" key="6">
    <source>
        <dbReference type="EMBL" id="UZE94374.1"/>
    </source>
</evidence>
<feature type="transmembrane region" description="Helical" evidence="4">
    <location>
        <begin position="101"/>
        <end position="121"/>
    </location>
</feature>
<dbReference type="InterPro" id="IPR029016">
    <property type="entry name" value="GAF-like_dom_sf"/>
</dbReference>
<sequence length="683" mass="76918">MDITFGTLSHAVGFGIYFLVSAYIAKRYLRRNTDRSLFIATLMTCLWLGVLAYQSHFNSPPFYIRYSIEIVRNAAWFGVLYALLGIKFVPNSNIEKSRRFLSLSSMVTLLIMLVAVLIEGIASVEIVSGKVLLGGQIALSLVGLILLEQIWRNANIYGRSSIKYLSVAIGAIFGYDFLMYSDAFLFQEISTPMWNSRGAVNAMVAPLIALTMINSRKQPIDVQVSRQVIFYTGTLVLAGVYLLLISMGGYYLRTFGGTWGDALQILFFFTAITILVLLLASPKLRARLMVFISQNFFHYKYDYREEWLKSTKTLSFSNAEEELPTSVIRILSKLVESNGGILWYKNDVGDFSVKAYLNCSPIKHDVIDANADILEYFKEHDWIIDLNEYINDPTTYNLLEIPDVILNHPSPWLIIPLFQGNELMGLTLVAQPYTRMELNWENYDLIKVVSRQACSYLSQSQSQERLAESKQFEAVNRTSAFMVHDLKTIIAQLSLLVKNAEKHKANPAFVDDMISTTAHAVQKMEYLLKQIRNPTEEEQLELIELGPIVEDVVLRQSKSLPIPQAQLPDEQIMVKSSKEQLHTVLGHLIQNAQDATDKDGEVTISVKATPGFVVLFIQDTGKGMSERFIKNQLFKPFESTKGLKGMGIGAYQSREYIKKLGGTIDVTSQEGIGSCFSVKIPTS</sequence>
<dbReference type="RefSeq" id="WP_265045869.1">
    <property type="nucleotide sequence ID" value="NZ_CP100390.1"/>
</dbReference>
<dbReference type="InterPro" id="IPR004358">
    <property type="entry name" value="Sig_transdc_His_kin-like_C"/>
</dbReference>
<proteinExistence type="predicted"/>
<comment type="catalytic activity">
    <reaction evidence="1">
        <text>ATP + protein L-histidine = ADP + protein N-phospho-L-histidine.</text>
        <dbReference type="EC" id="2.7.13.3"/>
    </reaction>
</comment>
<evidence type="ECO:0000256" key="3">
    <source>
        <dbReference type="ARBA" id="ARBA00022553"/>
    </source>
</evidence>
<dbReference type="Proteomes" id="UP001163739">
    <property type="component" value="Chromosome"/>
</dbReference>